<gene>
    <name evidence="1" type="ORF">C4520_10025</name>
</gene>
<protein>
    <submittedName>
        <fullName evidence="1">Uncharacterized protein</fullName>
    </submittedName>
</protein>
<dbReference type="AlphaFoldDB" id="A0A3A4NQP2"/>
<proteinExistence type="predicted"/>
<name>A0A3A4NQP2_ABYX5</name>
<evidence type="ECO:0000313" key="2">
    <source>
        <dbReference type="Proteomes" id="UP000265882"/>
    </source>
</evidence>
<accession>A0A3A4NQP2</accession>
<reference evidence="1 2" key="1">
    <citation type="journal article" date="2017" name="ISME J.">
        <title>Energy and carbon metabolisms in a deep terrestrial subsurface fluid microbial community.</title>
        <authorList>
            <person name="Momper L."/>
            <person name="Jungbluth S.P."/>
            <person name="Lee M.D."/>
            <person name="Amend J.P."/>
        </authorList>
    </citation>
    <scope>NUCLEOTIDE SEQUENCE [LARGE SCALE GENOMIC DNA]</scope>
    <source>
        <strain evidence="1">SURF_5</strain>
    </source>
</reference>
<dbReference type="EMBL" id="QZKU01000068">
    <property type="protein sequence ID" value="RJP21342.1"/>
    <property type="molecule type" value="Genomic_DNA"/>
</dbReference>
<sequence length="61" mass="7078">MICVLVNCWRNGWAVDGGSHLRHKRNLRKYCEDGSFFLRKQEGISIMDVIKLRILSGTEVK</sequence>
<evidence type="ECO:0000313" key="1">
    <source>
        <dbReference type="EMBL" id="RJP21342.1"/>
    </source>
</evidence>
<organism evidence="1 2">
    <name type="scientific">Abyssobacteria bacterium (strain SURF_5)</name>
    <dbReference type="NCBI Taxonomy" id="2093360"/>
    <lineage>
        <taxon>Bacteria</taxon>
        <taxon>Pseudomonadati</taxon>
        <taxon>Candidatus Hydrogenedentota</taxon>
        <taxon>Candidatus Abyssobacteria</taxon>
    </lineage>
</organism>
<dbReference type="Proteomes" id="UP000265882">
    <property type="component" value="Unassembled WGS sequence"/>
</dbReference>
<comment type="caution">
    <text evidence="1">The sequence shown here is derived from an EMBL/GenBank/DDBJ whole genome shotgun (WGS) entry which is preliminary data.</text>
</comment>